<dbReference type="AlphaFoldDB" id="A0AAU8FLG9"/>
<dbReference type="EMBL" id="CP159289">
    <property type="protein sequence ID" value="XCH24891.1"/>
    <property type="molecule type" value="Genomic_DNA"/>
</dbReference>
<reference evidence="2" key="1">
    <citation type="submission" date="2024-06" db="EMBL/GenBank/DDBJ databases">
        <title>Sequencing and assembly of the genome of Dyadobacter sp. strain 676, a symbiont of Cyamopsis tetragonoloba.</title>
        <authorList>
            <person name="Guro P."/>
            <person name="Sazanova A."/>
            <person name="Kuznetsova I."/>
            <person name="Belimov A."/>
            <person name="Safronova V."/>
        </authorList>
    </citation>
    <scope>NUCLEOTIDE SEQUENCE</scope>
    <source>
        <strain evidence="2">676</strain>
    </source>
</reference>
<proteinExistence type="predicted"/>
<dbReference type="RefSeq" id="WP_353720198.1">
    <property type="nucleotide sequence ID" value="NZ_CP159289.1"/>
</dbReference>
<gene>
    <name evidence="2" type="ORF">ABV298_00210</name>
</gene>
<keyword evidence="1" id="KW-0175">Coiled coil</keyword>
<evidence type="ECO:0000313" key="2">
    <source>
        <dbReference type="EMBL" id="XCH24891.1"/>
    </source>
</evidence>
<organism evidence="2">
    <name type="scientific">Dyadobacter sp. 676</name>
    <dbReference type="NCBI Taxonomy" id="3088362"/>
    <lineage>
        <taxon>Bacteria</taxon>
        <taxon>Pseudomonadati</taxon>
        <taxon>Bacteroidota</taxon>
        <taxon>Cytophagia</taxon>
        <taxon>Cytophagales</taxon>
        <taxon>Spirosomataceae</taxon>
        <taxon>Dyadobacter</taxon>
    </lineage>
</organism>
<protein>
    <submittedName>
        <fullName evidence="2">Uncharacterized protein</fullName>
    </submittedName>
</protein>
<sequence length="191" mass="22600">MTPLELLRKKMQIHNRDCIDIPPEDEAEAERRELQRKIIQLQIECEEWRYSVRMAFCMCTTKTVVEVFDNLQIEKTRTVFKWEDFRDQQLEAIAEKELIGIEYLNKLIRHTYMTPKEKFEAGLRFTIPGNDIQYKLIQDNYGRDYVGFLNSGKWEYAFGITQVTDAALTYPDGEHGKQKQLLFNAMSFINA</sequence>
<feature type="coiled-coil region" evidence="1">
    <location>
        <begin position="24"/>
        <end position="51"/>
    </location>
</feature>
<name>A0AAU8FLG9_9BACT</name>
<accession>A0AAU8FLG9</accession>
<evidence type="ECO:0000256" key="1">
    <source>
        <dbReference type="SAM" id="Coils"/>
    </source>
</evidence>